<evidence type="ECO:0000256" key="2">
    <source>
        <dbReference type="ARBA" id="ARBA00009387"/>
    </source>
</evidence>
<keyword evidence="4" id="KW-0732">Signal</keyword>
<feature type="signal peptide" evidence="4">
    <location>
        <begin position="1"/>
        <end position="23"/>
    </location>
</feature>
<name>A0A921TCH0_9RHOB</name>
<evidence type="ECO:0000256" key="3">
    <source>
        <dbReference type="SAM" id="MobiDB-lite"/>
    </source>
</evidence>
<comment type="similarity">
    <text evidence="1">Belongs to the transglycosylase Slt family.</text>
</comment>
<dbReference type="PANTHER" id="PTHR37423">
    <property type="entry name" value="SOLUBLE LYTIC MUREIN TRANSGLYCOSYLASE-RELATED"/>
    <property type="match status" value="1"/>
</dbReference>
<dbReference type="SUPFAM" id="SSF53955">
    <property type="entry name" value="Lysozyme-like"/>
    <property type="match status" value="1"/>
</dbReference>
<feature type="chain" id="PRO_5037241446" evidence="4">
    <location>
        <begin position="24"/>
        <end position="320"/>
    </location>
</feature>
<protein>
    <submittedName>
        <fullName evidence="6">Transglycosylase</fullName>
    </submittedName>
</protein>
<evidence type="ECO:0000256" key="1">
    <source>
        <dbReference type="ARBA" id="ARBA00007734"/>
    </source>
</evidence>
<reference evidence="6" key="1">
    <citation type="submission" date="2013-03" db="EMBL/GenBank/DDBJ databases">
        <title>Genome Sequence of the Profundibacterium mesophilum strain KAUST100406-0324T from Red Sea, a novel genus in the family Rhodobacteraceae.</title>
        <authorList>
            <person name="Essack M."/>
            <person name="Alam I."/>
            <person name="Lafi F."/>
            <person name="Alawi W."/>
            <person name="Kamanu F."/>
            <person name="Al-Suwailem A."/>
            <person name="Lee O.O."/>
            <person name="Xu Y."/>
            <person name="Bajic V."/>
            <person name="Qian P.-Y."/>
            <person name="Archer J."/>
        </authorList>
    </citation>
    <scope>NUCLEOTIDE SEQUENCE</scope>
    <source>
        <strain evidence="6">KAUST100406-0324</strain>
    </source>
</reference>
<organism evidence="6 7">
    <name type="scientific">Profundibacterium mesophilum KAUST100406-0324</name>
    <dbReference type="NCBI Taxonomy" id="1037889"/>
    <lineage>
        <taxon>Bacteria</taxon>
        <taxon>Pseudomonadati</taxon>
        <taxon>Pseudomonadota</taxon>
        <taxon>Alphaproteobacteria</taxon>
        <taxon>Rhodobacterales</taxon>
        <taxon>Roseobacteraceae</taxon>
        <taxon>Profundibacterium</taxon>
    </lineage>
</organism>
<comment type="caution">
    <text evidence="6">The sequence shown here is derived from an EMBL/GenBank/DDBJ whole genome shotgun (WGS) entry which is preliminary data.</text>
</comment>
<evidence type="ECO:0000313" key="7">
    <source>
        <dbReference type="Proteomes" id="UP000698242"/>
    </source>
</evidence>
<dbReference type="Proteomes" id="UP000698242">
    <property type="component" value="Unassembled WGS sequence"/>
</dbReference>
<dbReference type="Gene3D" id="1.10.530.10">
    <property type="match status" value="1"/>
</dbReference>
<accession>A0A921TCH0</accession>
<feature type="domain" description="Transglycosylase SLT" evidence="5">
    <location>
        <begin position="79"/>
        <end position="172"/>
    </location>
</feature>
<evidence type="ECO:0000313" key="6">
    <source>
        <dbReference type="EMBL" id="KAF0675658.1"/>
    </source>
</evidence>
<keyword evidence="7" id="KW-1185">Reference proteome</keyword>
<dbReference type="InterPro" id="IPR023346">
    <property type="entry name" value="Lysozyme-like_dom_sf"/>
</dbReference>
<dbReference type="InterPro" id="IPR008258">
    <property type="entry name" value="Transglycosylase_SLT_dom_1"/>
</dbReference>
<dbReference type="CDD" id="cd13399">
    <property type="entry name" value="Slt35-like"/>
    <property type="match status" value="1"/>
</dbReference>
<dbReference type="Pfam" id="PF01464">
    <property type="entry name" value="SLT"/>
    <property type="match status" value="1"/>
</dbReference>
<proteinExistence type="inferred from homology"/>
<comment type="similarity">
    <text evidence="2">Belongs to the virb1 family.</text>
</comment>
<feature type="region of interest" description="Disordered" evidence="3">
    <location>
        <begin position="27"/>
        <end position="56"/>
    </location>
</feature>
<dbReference type="AlphaFoldDB" id="A0A921TCH0"/>
<gene>
    <name evidence="6" type="ORF">PMES_01992</name>
</gene>
<evidence type="ECO:0000256" key="4">
    <source>
        <dbReference type="SAM" id="SignalP"/>
    </source>
</evidence>
<dbReference type="PANTHER" id="PTHR37423:SF2">
    <property type="entry name" value="MEMBRANE-BOUND LYTIC MUREIN TRANSGLYCOSYLASE C"/>
    <property type="match status" value="1"/>
</dbReference>
<sequence length="320" mass="34791">MRLRTFVTGLAAALSLMATPAPAVLQTSSTPPVIGERSAPLPERATRRPPARRTEKRCTEDRRHCIGVISYGADICRAISAAATDAGIDADFFARLLWRESLFDANAVSPAGAQGIAQFMPGTALLRRLDDPFNPAAAIFASAHYLAELTEVFGSEGLAAAAYNAGEARLADFAAGRRGLPPETRAYVAAITGHSGVTWRDSPPAEIDYRLDPERGFEEACRRMAAGKSVRRFRDPEPPWGVIVAAGTRRATVERFAARLRREHPDLLSGPEMRIVDAVIPGFGTRPRLTAQLAAASREEASDLCRLLRRKKVFCRVNRN</sequence>
<evidence type="ECO:0000259" key="5">
    <source>
        <dbReference type="Pfam" id="PF01464"/>
    </source>
</evidence>
<dbReference type="EMBL" id="APKE01000023">
    <property type="protein sequence ID" value="KAF0675658.1"/>
    <property type="molecule type" value="Genomic_DNA"/>
</dbReference>